<gene>
    <name evidence="8 14" type="primary">ftsZ</name>
    <name evidence="15" type="ORF">A3Q29_12745</name>
    <name evidence="14" type="ORF">RG298_001039</name>
</gene>
<dbReference type="EMBL" id="LVIE01000013">
    <property type="protein sequence ID" value="OHT25641.1"/>
    <property type="molecule type" value="Genomic_DNA"/>
</dbReference>
<evidence type="ECO:0000313" key="16">
    <source>
        <dbReference type="Proteomes" id="UP000179588"/>
    </source>
</evidence>
<keyword evidence="3 8" id="KW-0132">Cell division</keyword>
<dbReference type="PANTHER" id="PTHR30314:SF3">
    <property type="entry name" value="MITOCHONDRIAL DIVISION PROTEIN FSZA"/>
    <property type="match status" value="1"/>
</dbReference>
<evidence type="ECO:0000259" key="12">
    <source>
        <dbReference type="SMART" id="SM00864"/>
    </source>
</evidence>
<dbReference type="GO" id="GO:0051258">
    <property type="term" value="P:protein polymerization"/>
    <property type="evidence" value="ECO:0007669"/>
    <property type="project" value="UniProtKB-UniRule"/>
</dbReference>
<dbReference type="GO" id="GO:0005525">
    <property type="term" value="F:GTP binding"/>
    <property type="evidence" value="ECO:0007669"/>
    <property type="project" value="UniProtKB-UniRule"/>
</dbReference>
<organism evidence="15 16">
    <name type="scientific">Providencia stuartii</name>
    <dbReference type="NCBI Taxonomy" id="588"/>
    <lineage>
        <taxon>Bacteria</taxon>
        <taxon>Pseudomonadati</taxon>
        <taxon>Pseudomonadota</taxon>
        <taxon>Gammaproteobacteria</taxon>
        <taxon>Enterobacterales</taxon>
        <taxon>Morganellaceae</taxon>
        <taxon>Providencia</taxon>
    </lineage>
</organism>
<dbReference type="InterPro" id="IPR036525">
    <property type="entry name" value="Tubulin/FtsZ_GTPase_sf"/>
</dbReference>
<dbReference type="InterPro" id="IPR018316">
    <property type="entry name" value="Tubulin/FtsZ_2-layer-sand-dom"/>
</dbReference>
<dbReference type="AlphaFoldDB" id="A0A1S1HW42"/>
<comment type="similarity">
    <text evidence="1 8 10">Belongs to the FtsZ family.</text>
</comment>
<keyword evidence="16" id="KW-1185">Reference proteome</keyword>
<dbReference type="GO" id="GO:0043093">
    <property type="term" value="P:FtsZ-dependent cytokinesis"/>
    <property type="evidence" value="ECO:0007669"/>
    <property type="project" value="UniProtKB-UniRule"/>
</dbReference>
<dbReference type="InterPro" id="IPR008280">
    <property type="entry name" value="Tub_FtsZ_C"/>
</dbReference>
<dbReference type="EMBL" id="ABMABF030000003">
    <property type="protein sequence ID" value="EMJ5133357.1"/>
    <property type="molecule type" value="Genomic_DNA"/>
</dbReference>
<dbReference type="InterPro" id="IPR020805">
    <property type="entry name" value="Cell_div_FtsZ_CS"/>
</dbReference>
<keyword evidence="7 8" id="KW-0131">Cell cycle</keyword>
<dbReference type="SUPFAM" id="SSF52490">
    <property type="entry name" value="Tubulin nucleotide-binding domain-like"/>
    <property type="match status" value="1"/>
</dbReference>
<evidence type="ECO:0000256" key="4">
    <source>
        <dbReference type="ARBA" id="ARBA00022741"/>
    </source>
</evidence>
<sequence>MFEPMELTNDAVIKVIGVGGGGGNAVEHMVRERIEGVEFFAVNTDAQALRKTAVGQTIQIGTGITKGLGAGANPEVGRNAAEEDREALRNALDGADMVFIAAGMGGGTGTGAAPVVAEVAKELGILTVAVVTKPFNFEGKKRMAFAESGITELSKHVDSLITIPNDKLLKVLGRGISLLDAFGAANDVLKGAVQGIAELITRPGLMNVDFADVRTVMSEMGYAMMGSGVARGEDRAEEAAEMAISSPLLEDIDLSGARGVLVNITAGFDLRLDEFETVGNTIRAFASDNATVVIGTSLDPEMNEELRVTVVATGIGMDKRPEITLVNNKMSQQASMEQRYQQMQNSMSSMPSMSSLTEEKPAAAKAVNDQNTQTNKEPDYLDIPAFLRKQAD</sequence>
<evidence type="ECO:0000256" key="7">
    <source>
        <dbReference type="ARBA" id="ARBA00023306"/>
    </source>
</evidence>
<evidence type="ECO:0000259" key="13">
    <source>
        <dbReference type="SMART" id="SM00865"/>
    </source>
</evidence>
<evidence type="ECO:0000256" key="10">
    <source>
        <dbReference type="RuleBase" id="RU000631"/>
    </source>
</evidence>
<feature type="domain" description="Tubulin/FtsZ GTPase" evidence="12">
    <location>
        <begin position="12"/>
        <end position="204"/>
    </location>
</feature>
<dbReference type="PROSITE" id="PS01134">
    <property type="entry name" value="FTSZ_1"/>
    <property type="match status" value="1"/>
</dbReference>
<dbReference type="GO" id="GO:0032153">
    <property type="term" value="C:cell division site"/>
    <property type="evidence" value="ECO:0007669"/>
    <property type="project" value="UniProtKB-UniRule"/>
</dbReference>
<comment type="subcellular location">
    <subcellularLocation>
        <location evidence="8">Cytoplasm</location>
    </subcellularLocation>
    <text evidence="8">Assembles at midcell at the inner surface of the cytoplasmic membrane.</text>
</comment>
<dbReference type="PROSITE" id="PS01135">
    <property type="entry name" value="FTSZ_2"/>
    <property type="match status" value="1"/>
</dbReference>
<feature type="binding site" evidence="8">
    <location>
        <position position="186"/>
    </location>
    <ligand>
        <name>GTP</name>
        <dbReference type="ChEBI" id="CHEBI:37565"/>
    </ligand>
</feature>
<comment type="function">
    <text evidence="8 10">Essential cell division protein that forms a contractile ring structure (Z ring) at the future cell division site. The regulation of the ring assembly controls the timing and the location of cell division. One of the functions of the FtsZ ring is to recruit other cell division proteins to the septum to produce a new cell wall between the dividing cells. Binds GTP and shows GTPase activity.</text>
</comment>
<dbReference type="PRINTS" id="PR00423">
    <property type="entry name" value="CELLDVISFTSZ"/>
</dbReference>
<dbReference type="OrthoDB" id="9813375at2"/>
<accession>A0A1S1HW42</accession>
<dbReference type="Pfam" id="PF12327">
    <property type="entry name" value="FtsZ_C"/>
    <property type="match status" value="1"/>
</dbReference>
<reference evidence="15 16" key="1">
    <citation type="submission" date="2016-03" db="EMBL/GenBank/DDBJ databases">
        <title>Genome sequence of Providencia stuartii strain, isolated from the salivary glands of larval Lucilia sericata.</title>
        <authorList>
            <person name="Yuan Y."/>
            <person name="Zhang Y."/>
            <person name="Fu S."/>
            <person name="Crippen T.L."/>
            <person name="Visi D."/>
            <person name="Benbow M.E."/>
            <person name="Allen M."/>
            <person name="Tomberlin J.K."/>
            <person name="Sze S.-H."/>
            <person name="Tarone A.M."/>
        </authorList>
    </citation>
    <scope>NUCLEOTIDE SEQUENCE [LARGE SCALE GENOMIC DNA]</scope>
    <source>
        <strain evidence="15 16">Crippen</strain>
    </source>
</reference>
<comment type="subunit">
    <text evidence="8">Homodimer. Polymerizes to form a dynamic ring structure in a strictly GTP-dependent manner. Interacts directly with several other division proteins.</text>
</comment>
<dbReference type="CDD" id="cd02201">
    <property type="entry name" value="FtsZ_type1"/>
    <property type="match status" value="1"/>
</dbReference>
<evidence type="ECO:0000256" key="8">
    <source>
        <dbReference type="HAMAP-Rule" id="MF_00909"/>
    </source>
</evidence>
<dbReference type="SMART" id="SM00865">
    <property type="entry name" value="Tubulin_C"/>
    <property type="match status" value="1"/>
</dbReference>
<name>A0A1S1HW42_PROST</name>
<dbReference type="HAMAP" id="MF_00909">
    <property type="entry name" value="FtsZ"/>
    <property type="match status" value="1"/>
</dbReference>
<evidence type="ECO:0000256" key="2">
    <source>
        <dbReference type="ARBA" id="ARBA00022490"/>
    </source>
</evidence>
<dbReference type="InterPro" id="IPR000158">
    <property type="entry name" value="Cell_div_FtsZ"/>
</dbReference>
<feature type="binding site" evidence="8">
    <location>
        <position position="138"/>
    </location>
    <ligand>
        <name>GTP</name>
        <dbReference type="ChEBI" id="CHEBI:37565"/>
    </ligand>
</feature>
<evidence type="ECO:0000313" key="14">
    <source>
        <dbReference type="EMBL" id="EMJ5133357.1"/>
    </source>
</evidence>
<dbReference type="FunFam" id="3.30.1330.20:FF:000004">
    <property type="entry name" value="Cell division protein FtsZ"/>
    <property type="match status" value="1"/>
</dbReference>
<feature type="binding site" evidence="8">
    <location>
        <begin position="107"/>
        <end position="109"/>
    </location>
    <ligand>
        <name>GTP</name>
        <dbReference type="ChEBI" id="CHEBI:37565"/>
    </ligand>
</feature>
<dbReference type="RefSeq" id="WP_070925271.1">
    <property type="nucleotide sequence ID" value="NZ_CANMXG010000003.1"/>
</dbReference>
<dbReference type="Pfam" id="PF00091">
    <property type="entry name" value="Tubulin"/>
    <property type="match status" value="1"/>
</dbReference>
<dbReference type="SUPFAM" id="SSF55307">
    <property type="entry name" value="Tubulin C-terminal domain-like"/>
    <property type="match status" value="1"/>
</dbReference>
<dbReference type="InterPro" id="IPR003008">
    <property type="entry name" value="Tubulin_FtsZ_GTPase"/>
</dbReference>
<comment type="caution">
    <text evidence="15">The sequence shown here is derived from an EMBL/GenBank/DDBJ whole genome shotgun (WGS) entry which is preliminary data.</text>
</comment>
<feature type="binding site" evidence="8">
    <location>
        <begin position="20"/>
        <end position="24"/>
    </location>
    <ligand>
        <name>GTP</name>
        <dbReference type="ChEBI" id="CHEBI:37565"/>
    </ligand>
</feature>
<dbReference type="InterPro" id="IPR024757">
    <property type="entry name" value="FtsZ_C"/>
</dbReference>
<evidence type="ECO:0000256" key="3">
    <source>
        <dbReference type="ARBA" id="ARBA00022618"/>
    </source>
</evidence>
<dbReference type="Proteomes" id="UP000179588">
    <property type="component" value="Unassembled WGS sequence"/>
</dbReference>
<keyword evidence="5 8" id="KW-0342">GTP-binding</keyword>
<dbReference type="GO" id="GO:0005737">
    <property type="term" value="C:cytoplasm"/>
    <property type="evidence" value="ECO:0007669"/>
    <property type="project" value="UniProtKB-SubCell"/>
</dbReference>
<keyword evidence="4 8" id="KW-0547">Nucleotide-binding</keyword>
<evidence type="ECO:0000256" key="9">
    <source>
        <dbReference type="NCBIfam" id="TIGR00065"/>
    </source>
</evidence>
<dbReference type="GO" id="GO:0003924">
    <property type="term" value="F:GTPase activity"/>
    <property type="evidence" value="ECO:0007669"/>
    <property type="project" value="UniProtKB-UniRule"/>
</dbReference>
<dbReference type="Gene3D" id="3.40.50.1440">
    <property type="entry name" value="Tubulin/FtsZ, GTPase domain"/>
    <property type="match status" value="1"/>
</dbReference>
<protein>
    <recommendedName>
        <fullName evidence="8 9">Cell division protein FtsZ</fullName>
    </recommendedName>
</protein>
<dbReference type="PANTHER" id="PTHR30314">
    <property type="entry name" value="CELL DIVISION PROTEIN FTSZ-RELATED"/>
    <property type="match status" value="1"/>
</dbReference>
<dbReference type="Gene3D" id="3.30.1330.20">
    <property type="entry name" value="Tubulin/FtsZ, C-terminal domain"/>
    <property type="match status" value="1"/>
</dbReference>
<dbReference type="NCBIfam" id="TIGR00065">
    <property type="entry name" value="ftsZ"/>
    <property type="match status" value="1"/>
</dbReference>
<dbReference type="InterPro" id="IPR045061">
    <property type="entry name" value="FtsZ/CetZ"/>
</dbReference>
<evidence type="ECO:0000313" key="15">
    <source>
        <dbReference type="EMBL" id="OHT25641.1"/>
    </source>
</evidence>
<dbReference type="GO" id="GO:0000917">
    <property type="term" value="P:division septum assembly"/>
    <property type="evidence" value="ECO:0007669"/>
    <property type="project" value="UniProtKB-KW"/>
</dbReference>
<proteinExistence type="inferred from homology"/>
<dbReference type="SMART" id="SM00864">
    <property type="entry name" value="Tubulin"/>
    <property type="match status" value="1"/>
</dbReference>
<feature type="domain" description="Tubulin/FtsZ 2-layer sandwich" evidence="13">
    <location>
        <begin position="206"/>
        <end position="324"/>
    </location>
</feature>
<dbReference type="GeneID" id="92278315"/>
<evidence type="ECO:0000256" key="1">
    <source>
        <dbReference type="ARBA" id="ARBA00009690"/>
    </source>
</evidence>
<keyword evidence="6 8" id="KW-0717">Septation</keyword>
<dbReference type="InterPro" id="IPR037103">
    <property type="entry name" value="Tubulin/FtsZ-like_C"/>
</dbReference>
<evidence type="ECO:0000256" key="11">
    <source>
        <dbReference type="SAM" id="MobiDB-lite"/>
    </source>
</evidence>
<dbReference type="FunFam" id="3.40.50.1440:FF:000023">
    <property type="entry name" value="Cell division protein FtsZ"/>
    <property type="match status" value="1"/>
</dbReference>
<reference evidence="14" key="2">
    <citation type="submission" date="2024-02" db="EMBL/GenBank/DDBJ databases">
        <authorList>
            <consortium name="Clinical and Environmental Microbiology Branch: Whole genome sequencing antimicrobial resistance pathogens in the healthcare setting"/>
        </authorList>
    </citation>
    <scope>NUCLEOTIDE SEQUENCE</scope>
    <source>
        <strain evidence="14">2021GO-0154</strain>
    </source>
</reference>
<keyword evidence="2 8" id="KW-0963">Cytoplasm</keyword>
<feature type="binding site" evidence="8">
    <location>
        <position position="142"/>
    </location>
    <ligand>
        <name>GTP</name>
        <dbReference type="ChEBI" id="CHEBI:37565"/>
    </ligand>
</feature>
<feature type="region of interest" description="Disordered" evidence="11">
    <location>
        <begin position="348"/>
        <end position="392"/>
    </location>
</feature>
<evidence type="ECO:0000256" key="6">
    <source>
        <dbReference type="ARBA" id="ARBA00023210"/>
    </source>
</evidence>
<evidence type="ECO:0000256" key="5">
    <source>
        <dbReference type="ARBA" id="ARBA00023134"/>
    </source>
</evidence>